<proteinExistence type="predicted"/>
<accession>A7I1D8</accession>
<keyword evidence="2" id="KW-1185">Reference proteome</keyword>
<evidence type="ECO:0000313" key="2">
    <source>
        <dbReference type="Proteomes" id="UP000002407"/>
    </source>
</evidence>
<dbReference type="AlphaFoldDB" id="A7I1D8"/>
<organism evidence="1 2">
    <name type="scientific">Campylobacter hominis (strain ATCC BAA-381 / DSM 21671 / CCUG 45161 / LMG 19568 / NCTC 13146 / CH001A)</name>
    <dbReference type="NCBI Taxonomy" id="360107"/>
    <lineage>
        <taxon>Bacteria</taxon>
        <taxon>Pseudomonadati</taxon>
        <taxon>Campylobacterota</taxon>
        <taxon>Epsilonproteobacteria</taxon>
        <taxon>Campylobacterales</taxon>
        <taxon>Campylobacteraceae</taxon>
        <taxon>Campylobacter</taxon>
    </lineage>
</organism>
<reference evidence="2" key="1">
    <citation type="submission" date="2007-07" db="EMBL/GenBank/DDBJ databases">
        <title>Complete genome sequence of Campylobacter hominis ATCC BAA-381, a commensal isolated from the human gastrointestinal tract.</title>
        <authorList>
            <person name="Fouts D.E."/>
            <person name="Mongodin E.F."/>
            <person name="Puiu D."/>
            <person name="Sebastian Y."/>
            <person name="Miller W.G."/>
            <person name="Mandrell R.E."/>
            <person name="Nelson K.E."/>
        </authorList>
    </citation>
    <scope>NUCLEOTIDE SEQUENCE [LARGE SCALE GENOMIC DNA]</scope>
    <source>
        <strain evidence="2">ATCC BAA-381 / LMG 19568 / NCTC 13146 / CH001A</strain>
    </source>
</reference>
<name>A7I1D8_CAMHC</name>
<dbReference type="EMBL" id="CP000776">
    <property type="protein sequence ID" value="ABS51796.1"/>
    <property type="molecule type" value="Genomic_DNA"/>
</dbReference>
<dbReference type="Proteomes" id="UP000002407">
    <property type="component" value="Chromosome"/>
</dbReference>
<dbReference type="HOGENOM" id="CLU_384361_0_0_7"/>
<dbReference type="STRING" id="360107.CHAB381_0752"/>
<evidence type="ECO:0000313" key="1">
    <source>
        <dbReference type="EMBL" id="ABS51796.1"/>
    </source>
</evidence>
<sequence>MDNVLKPINDKWYDKIGKLFADYKISKGKTFQEIDPKKVGHITSLKNIFKNLFLMYNDKDALNIWRDLMAEIYPNIWRYGGSIQSLIDDFTKPDEFQRKAQELQAKSSRIDAYRNTLKYQHSQALKEIMSKEYSKEEAQSFGRSILDTDLSVLSMEELKEALQDPKAMREALFDKVIKEAKETYKIIPEMTKHIDKYLSIKAMELAEFMLTGKSLGNGIALNAYSILNFDGLDKDKVITSGFDISQSLIENYDKYITLLALENINKGDFNFLKDTFNDRNDDVKYLLNTLKKYKEQSRETIFKYNPRNELKGYSAENYESQVDLKIDYVKNADKLASEGYILVNEKLDDGRGIFLNTWSPEVSYNRTATRLINSNSRGTTFKEILEMDIDNFGVDEASQRFNEKTDKFKNQVFKQNYDLLFKGIDYRNRNTLELNNNNESIVPIYADYGYIDDFRYVMSKKSKEKYLGLDRDIFDTVGSMYGIMADKVYSQAHNKQIADLIIEEYDKSFDKTKPQRPIVRLSPNSKDPKIRTLYRMIPYEMREELKAYFKKNDPLNDKEKIEIPIREDMLVRLFGFKSLSITNSELYKSSRNRAMKFTSQIAEEILKLVAMKDKAKIVIKTPAVFMGNIISNVMQCVVLGVNPIDSVKMQLQGVRFLKDYRNERGKLIKLQIKKEAGYNVQESIDVIKENLKKNPVTPLIDAGFLQILLKIWKLMKILN</sequence>
<dbReference type="KEGG" id="cha:CHAB381_0752"/>
<gene>
    <name evidence="1" type="ordered locus">CHAB381_0752</name>
</gene>
<protein>
    <submittedName>
        <fullName evidence="1">Uncharacterized protein</fullName>
    </submittedName>
</protein>